<reference evidence="2" key="1">
    <citation type="submission" date="2012-09" db="EMBL/GenBank/DDBJ databases">
        <authorList>
            <person name="Martin A.A."/>
        </authorList>
    </citation>
    <scope>NUCLEOTIDE SEQUENCE</scope>
</reference>
<dbReference type="Gene3D" id="3.50.4.10">
    <property type="entry name" value="Hepatocyte Growth Factor"/>
    <property type="match status" value="1"/>
</dbReference>
<reference evidence="3" key="2">
    <citation type="submission" date="2017-02" db="UniProtKB">
        <authorList>
            <consortium name="WormBaseParasite"/>
        </authorList>
    </citation>
    <scope>IDENTIFICATION</scope>
</reference>
<keyword evidence="2" id="KW-1185">Reference proteome</keyword>
<evidence type="ECO:0000259" key="1">
    <source>
        <dbReference type="PROSITE" id="PS50948"/>
    </source>
</evidence>
<dbReference type="PROSITE" id="PS50948">
    <property type="entry name" value="PAN"/>
    <property type="match status" value="1"/>
</dbReference>
<dbReference type="AlphaFoldDB" id="A0A0K0DQK0"/>
<sequence length="243" mass="27427">LKRDTLLHFLVFAGYEFLSATKCFSFTPSHGISNSISFVELFRVTVGDCLNYCIINAAKMGDGCVSVVYHKLHSTCQLYGHNGYFNGSKVVPANAHDFYQRTSWTGFCQDKVGNFLRAMFCQLFQCQKGLISNVPCSTLFLKNLPKGLLFMLIMVLQELLQNPISTCLECPKQEKLSYFVVFGYRLSIRNLAAELKGIDQSSCVMYCSLNIVSDTILLLGSTWFYGFYTRLISDDISFRISLS</sequence>
<protein>
    <submittedName>
        <fullName evidence="3">Apple domain-containing protein</fullName>
    </submittedName>
</protein>
<organism evidence="2 3">
    <name type="scientific">Angiostrongylus cantonensis</name>
    <name type="common">Rat lungworm</name>
    <dbReference type="NCBI Taxonomy" id="6313"/>
    <lineage>
        <taxon>Eukaryota</taxon>
        <taxon>Metazoa</taxon>
        <taxon>Ecdysozoa</taxon>
        <taxon>Nematoda</taxon>
        <taxon>Chromadorea</taxon>
        <taxon>Rhabditida</taxon>
        <taxon>Rhabditina</taxon>
        <taxon>Rhabditomorpha</taxon>
        <taxon>Strongyloidea</taxon>
        <taxon>Metastrongylidae</taxon>
        <taxon>Angiostrongylus</taxon>
    </lineage>
</organism>
<accession>A0A0K0DQK0</accession>
<dbReference type="WBParaSite" id="ACAC_0001403901-mRNA-1">
    <property type="protein sequence ID" value="ACAC_0001403901-mRNA-1"/>
    <property type="gene ID" value="ACAC_0001403901"/>
</dbReference>
<dbReference type="SUPFAM" id="SSF57414">
    <property type="entry name" value="Hairpin loop containing domain-like"/>
    <property type="match status" value="1"/>
</dbReference>
<dbReference type="Proteomes" id="UP000035642">
    <property type="component" value="Unassembled WGS sequence"/>
</dbReference>
<proteinExistence type="predicted"/>
<name>A0A0K0DQK0_ANGCA</name>
<dbReference type="InterPro" id="IPR003609">
    <property type="entry name" value="Pan_app"/>
</dbReference>
<feature type="domain" description="Apple" evidence="1">
    <location>
        <begin position="23"/>
        <end position="103"/>
    </location>
</feature>
<dbReference type="Pfam" id="PF00024">
    <property type="entry name" value="PAN_1"/>
    <property type="match status" value="1"/>
</dbReference>
<evidence type="ECO:0000313" key="2">
    <source>
        <dbReference type="Proteomes" id="UP000035642"/>
    </source>
</evidence>
<evidence type="ECO:0000313" key="3">
    <source>
        <dbReference type="WBParaSite" id="ACAC_0001403901-mRNA-1"/>
    </source>
</evidence>
<dbReference type="STRING" id="6313.A0A0K0DQK0"/>